<protein>
    <recommendedName>
        <fullName evidence="2">histidine kinase</fullName>
        <ecNumber evidence="2">2.7.13.3</ecNumber>
    </recommendedName>
</protein>
<comment type="caution">
    <text evidence="13">The sequence shown here is derived from an EMBL/GenBank/DDBJ whole genome shotgun (WGS) entry which is preliminary data.</text>
</comment>
<dbReference type="InterPro" id="IPR050482">
    <property type="entry name" value="Sensor_HK_TwoCompSys"/>
</dbReference>
<sequence>MAKMSPTRDAAPPDASEPLRDGLVGFERRARELSATNVATIAGCSALALLLFWPTDLLVVGADRQGLIRFACYRLLAVGCCVLLAWLVARVPVVRRSPAAALSVGAFAATALTLISLGPYAALDRGWMDLGYLLPLATCALLVPLGRRVMITAGLSAGGIGLYVALNPEVIGREFAWVNLLVAGLAVGLSVYLGHTLTRLLERTHASAQALEATNRGLEARITRRQAELRAGYYDIVGTREDERLRLARELHDATGQVLTGLRLGIGLLRREVDTGPSAARLARLDAMLDELFTAIHEIVRDLRPSGLDDLGLLPALAGLAASTPASVRLTIDGERWDPSLASLERAGPCAGLSSAARIGLYRIAQASLGLFVRFESTAGLAIELDTMGAGLAVRVTAEGVLPDPQSESRDGILVSDELAEIIERARMLGARVELRREAPAAIAVEAPLPPREPSA</sequence>
<dbReference type="AlphaFoldDB" id="A0A2S9YSL1"/>
<evidence type="ECO:0000256" key="7">
    <source>
        <dbReference type="ARBA" id="ARBA00022840"/>
    </source>
</evidence>
<keyword evidence="11" id="KW-1133">Transmembrane helix</keyword>
<dbReference type="GO" id="GO:0016020">
    <property type="term" value="C:membrane"/>
    <property type="evidence" value="ECO:0007669"/>
    <property type="project" value="InterPro"/>
</dbReference>
<dbReference type="GO" id="GO:0005524">
    <property type="term" value="F:ATP binding"/>
    <property type="evidence" value="ECO:0007669"/>
    <property type="project" value="UniProtKB-KW"/>
</dbReference>
<feature type="transmembrane region" description="Helical" evidence="11">
    <location>
        <begin position="67"/>
        <end position="88"/>
    </location>
</feature>
<evidence type="ECO:0000259" key="12">
    <source>
        <dbReference type="Pfam" id="PF07730"/>
    </source>
</evidence>
<feature type="transmembrane region" description="Helical" evidence="11">
    <location>
        <begin position="174"/>
        <end position="193"/>
    </location>
</feature>
<reference evidence="13 14" key="1">
    <citation type="submission" date="2018-03" db="EMBL/GenBank/DDBJ databases">
        <title>Draft Genome Sequences of the Obligatory Marine Myxobacteria Enhygromyxa salina SWB007.</title>
        <authorList>
            <person name="Poehlein A."/>
            <person name="Moghaddam J.A."/>
            <person name="Harms H."/>
            <person name="Alanjari M."/>
            <person name="Koenig G.M."/>
            <person name="Daniel R."/>
            <person name="Schaeberle T.F."/>
        </authorList>
    </citation>
    <scope>NUCLEOTIDE SEQUENCE [LARGE SCALE GENOMIC DNA]</scope>
    <source>
        <strain evidence="13 14">SWB007</strain>
    </source>
</reference>
<dbReference type="Gene3D" id="1.20.5.1930">
    <property type="match status" value="1"/>
</dbReference>
<keyword evidence="9" id="KW-0175">Coiled coil</keyword>
<dbReference type="GO" id="GO:0000155">
    <property type="term" value="F:phosphorelay sensor kinase activity"/>
    <property type="evidence" value="ECO:0007669"/>
    <property type="project" value="InterPro"/>
</dbReference>
<evidence type="ECO:0000313" key="14">
    <source>
        <dbReference type="Proteomes" id="UP000238823"/>
    </source>
</evidence>
<dbReference type="PANTHER" id="PTHR24421">
    <property type="entry name" value="NITRATE/NITRITE SENSOR PROTEIN NARX-RELATED"/>
    <property type="match status" value="1"/>
</dbReference>
<evidence type="ECO:0000256" key="11">
    <source>
        <dbReference type="SAM" id="Phobius"/>
    </source>
</evidence>
<keyword evidence="3" id="KW-0597">Phosphoprotein</keyword>
<feature type="domain" description="Signal transduction histidine kinase subgroup 3 dimerisation and phosphoacceptor" evidence="12">
    <location>
        <begin position="243"/>
        <end position="308"/>
    </location>
</feature>
<evidence type="ECO:0000256" key="2">
    <source>
        <dbReference type="ARBA" id="ARBA00012438"/>
    </source>
</evidence>
<feature type="coiled-coil region" evidence="9">
    <location>
        <begin position="201"/>
        <end position="228"/>
    </location>
</feature>
<keyword evidence="7" id="KW-0067">ATP-binding</keyword>
<evidence type="ECO:0000256" key="3">
    <source>
        <dbReference type="ARBA" id="ARBA00022553"/>
    </source>
</evidence>
<keyword evidence="11" id="KW-0472">Membrane</keyword>
<evidence type="ECO:0000256" key="1">
    <source>
        <dbReference type="ARBA" id="ARBA00000085"/>
    </source>
</evidence>
<evidence type="ECO:0000256" key="10">
    <source>
        <dbReference type="SAM" id="MobiDB-lite"/>
    </source>
</evidence>
<dbReference type="GO" id="GO:0046983">
    <property type="term" value="F:protein dimerization activity"/>
    <property type="evidence" value="ECO:0007669"/>
    <property type="project" value="InterPro"/>
</dbReference>
<keyword evidence="6 13" id="KW-0418">Kinase</keyword>
<evidence type="ECO:0000256" key="8">
    <source>
        <dbReference type="ARBA" id="ARBA00023012"/>
    </source>
</evidence>
<proteinExistence type="predicted"/>
<dbReference type="EC" id="2.7.13.3" evidence="2"/>
<evidence type="ECO:0000256" key="6">
    <source>
        <dbReference type="ARBA" id="ARBA00022777"/>
    </source>
</evidence>
<evidence type="ECO:0000256" key="4">
    <source>
        <dbReference type="ARBA" id="ARBA00022679"/>
    </source>
</evidence>
<gene>
    <name evidence="13" type="primary">comP</name>
    <name evidence="13" type="ORF">ENSA7_22300</name>
</gene>
<dbReference type="EMBL" id="PVNL01000045">
    <property type="protein sequence ID" value="PRQ08076.1"/>
    <property type="molecule type" value="Genomic_DNA"/>
</dbReference>
<keyword evidence="4 13" id="KW-0808">Transferase</keyword>
<feature type="transmembrane region" description="Helical" evidence="11">
    <location>
        <begin position="150"/>
        <end position="168"/>
    </location>
</feature>
<evidence type="ECO:0000256" key="9">
    <source>
        <dbReference type="SAM" id="Coils"/>
    </source>
</evidence>
<dbReference type="Pfam" id="PF07730">
    <property type="entry name" value="HisKA_3"/>
    <property type="match status" value="1"/>
</dbReference>
<evidence type="ECO:0000256" key="5">
    <source>
        <dbReference type="ARBA" id="ARBA00022741"/>
    </source>
</evidence>
<name>A0A2S9YSL1_9BACT</name>
<dbReference type="RefSeq" id="WP_106089257.1">
    <property type="nucleotide sequence ID" value="NZ_PVNL01000045.1"/>
</dbReference>
<comment type="catalytic activity">
    <reaction evidence="1">
        <text>ATP + protein L-histidine = ADP + protein N-phospho-L-histidine.</text>
        <dbReference type="EC" id="2.7.13.3"/>
    </reaction>
</comment>
<evidence type="ECO:0000313" key="13">
    <source>
        <dbReference type="EMBL" id="PRQ08076.1"/>
    </source>
</evidence>
<keyword evidence="11" id="KW-0812">Transmembrane</keyword>
<dbReference type="Proteomes" id="UP000238823">
    <property type="component" value="Unassembled WGS sequence"/>
</dbReference>
<keyword evidence="5" id="KW-0547">Nucleotide-binding</keyword>
<dbReference type="PANTHER" id="PTHR24421:SF10">
    <property type="entry name" value="NITRATE_NITRITE SENSOR PROTEIN NARQ"/>
    <property type="match status" value="1"/>
</dbReference>
<keyword evidence="8" id="KW-0902">Two-component regulatory system</keyword>
<accession>A0A2S9YSL1</accession>
<dbReference type="InterPro" id="IPR011712">
    <property type="entry name" value="Sig_transdc_His_kin_sub3_dim/P"/>
</dbReference>
<feature type="transmembrane region" description="Helical" evidence="11">
    <location>
        <begin position="100"/>
        <end position="120"/>
    </location>
</feature>
<feature type="transmembrane region" description="Helical" evidence="11">
    <location>
        <begin position="35"/>
        <end position="55"/>
    </location>
</feature>
<feature type="region of interest" description="Disordered" evidence="10">
    <location>
        <begin position="1"/>
        <end position="20"/>
    </location>
</feature>
<organism evidence="13 14">
    <name type="scientific">Enhygromyxa salina</name>
    <dbReference type="NCBI Taxonomy" id="215803"/>
    <lineage>
        <taxon>Bacteria</taxon>
        <taxon>Pseudomonadati</taxon>
        <taxon>Myxococcota</taxon>
        <taxon>Polyangia</taxon>
        <taxon>Nannocystales</taxon>
        <taxon>Nannocystaceae</taxon>
        <taxon>Enhygromyxa</taxon>
    </lineage>
</organism>